<keyword evidence="2 6" id="KW-0812">Transmembrane</keyword>
<protein>
    <recommendedName>
        <fullName evidence="9">Protein DGS1, mitochondrial</fullName>
    </recommendedName>
</protein>
<evidence type="ECO:0000313" key="7">
    <source>
        <dbReference type="EMBL" id="KAI0504069.1"/>
    </source>
</evidence>
<keyword evidence="4" id="KW-0496">Mitochondrion</keyword>
<evidence type="ECO:0000256" key="4">
    <source>
        <dbReference type="ARBA" id="ARBA00023128"/>
    </source>
</evidence>
<dbReference type="PANTHER" id="PTHR28234:SF1">
    <property type="entry name" value="NUCLEAR CONTROL OF ATPASE PROTEIN 2"/>
    <property type="match status" value="1"/>
</dbReference>
<accession>A0A8T3B5I1</accession>
<evidence type="ECO:0000256" key="1">
    <source>
        <dbReference type="ARBA" id="ARBA00004225"/>
    </source>
</evidence>
<keyword evidence="3 6" id="KW-1133">Transmembrane helix</keyword>
<dbReference type="EMBL" id="JAGYWB010000011">
    <property type="protein sequence ID" value="KAI0504069.1"/>
    <property type="molecule type" value="Genomic_DNA"/>
</dbReference>
<evidence type="ECO:0000313" key="8">
    <source>
        <dbReference type="Proteomes" id="UP000829196"/>
    </source>
</evidence>
<evidence type="ECO:0008006" key="9">
    <source>
        <dbReference type="Google" id="ProtNLM"/>
    </source>
</evidence>
<dbReference type="PANTHER" id="PTHR28234">
    <property type="entry name" value="NUCLEAR CONTROL OF ATPASE PROTEIN 2"/>
    <property type="match status" value="1"/>
</dbReference>
<comment type="subcellular location">
    <subcellularLocation>
        <location evidence="1">Mitochondrion membrane</location>
        <topology evidence="1">Multi-pass membrane protein</topology>
    </subcellularLocation>
</comment>
<dbReference type="Pfam" id="PF08637">
    <property type="entry name" value="NCA2"/>
    <property type="match status" value="1"/>
</dbReference>
<evidence type="ECO:0000256" key="6">
    <source>
        <dbReference type="SAM" id="Phobius"/>
    </source>
</evidence>
<reference evidence="7" key="1">
    <citation type="journal article" date="2022" name="Front. Genet.">
        <title>Chromosome-Scale Assembly of the Dendrobium nobile Genome Provides Insights Into the Molecular Mechanism of the Biosynthesis of the Medicinal Active Ingredient of Dendrobium.</title>
        <authorList>
            <person name="Xu Q."/>
            <person name="Niu S.-C."/>
            <person name="Li K.-L."/>
            <person name="Zheng P.-J."/>
            <person name="Zhang X.-J."/>
            <person name="Jia Y."/>
            <person name="Liu Y."/>
            <person name="Niu Y.-X."/>
            <person name="Yu L.-H."/>
            <person name="Chen D.-F."/>
            <person name="Zhang G.-Q."/>
        </authorList>
    </citation>
    <scope>NUCLEOTIDE SEQUENCE</scope>
    <source>
        <tissue evidence="7">Leaf</tissue>
    </source>
</reference>
<dbReference type="InterPro" id="IPR013946">
    <property type="entry name" value="NCA2-like"/>
</dbReference>
<evidence type="ECO:0000256" key="2">
    <source>
        <dbReference type="ARBA" id="ARBA00022692"/>
    </source>
</evidence>
<dbReference type="AlphaFoldDB" id="A0A8T3B5I1"/>
<organism evidence="7 8">
    <name type="scientific">Dendrobium nobile</name>
    <name type="common">Orchid</name>
    <dbReference type="NCBI Taxonomy" id="94219"/>
    <lineage>
        <taxon>Eukaryota</taxon>
        <taxon>Viridiplantae</taxon>
        <taxon>Streptophyta</taxon>
        <taxon>Embryophyta</taxon>
        <taxon>Tracheophyta</taxon>
        <taxon>Spermatophyta</taxon>
        <taxon>Magnoliopsida</taxon>
        <taxon>Liliopsida</taxon>
        <taxon>Asparagales</taxon>
        <taxon>Orchidaceae</taxon>
        <taxon>Epidendroideae</taxon>
        <taxon>Malaxideae</taxon>
        <taxon>Dendrobiinae</taxon>
        <taxon>Dendrobium</taxon>
    </lineage>
</organism>
<keyword evidence="5 6" id="KW-0472">Membrane</keyword>
<evidence type="ECO:0000256" key="3">
    <source>
        <dbReference type="ARBA" id="ARBA00022989"/>
    </source>
</evidence>
<comment type="caution">
    <text evidence="7">The sequence shown here is derived from an EMBL/GenBank/DDBJ whole genome shotgun (WGS) entry which is preliminary data.</text>
</comment>
<gene>
    <name evidence="7" type="ORF">KFK09_015016</name>
</gene>
<dbReference type="GO" id="GO:0005741">
    <property type="term" value="C:mitochondrial outer membrane"/>
    <property type="evidence" value="ECO:0007669"/>
    <property type="project" value="TreeGrafter"/>
</dbReference>
<feature type="transmembrane region" description="Helical" evidence="6">
    <location>
        <begin position="464"/>
        <end position="485"/>
    </location>
</feature>
<keyword evidence="8" id="KW-1185">Reference proteome</keyword>
<name>A0A8T3B5I1_DENNO</name>
<dbReference type="OrthoDB" id="413313at2759"/>
<sequence>MASSQSENPNTEADSAKGLIYSYSNRTWRAFLDLLPSRDSSLLAKISNLYPQGLTAGFRKRRSGLPLLLHPNALHSSPVAAEASRIFVILEDIRAHTLSNLHKIHKSLAFWQARAVETDYQKVWFMVFNRGPRAFIYESFQIIRKLATYGHPFQSINHSAADTISLKIAILTTLQRCLATFLAQIYLEVNKFGELLIADPDKSLLPLLVAIDTLFCKLEASISHPCEIYNSNNDSLSMGSGNSCALLFEKLPNMEHLETQWIDTEIRDSTSLIHQNLQRLDSYLSFMLSSCQKPNRMTLYWLRYTCGAVGLSACSFWVLRHSSLMGSSDIDNWIRTAKESTTAFWEEHVELPLISIRDELFETFRKRHKGVMEMEEVQLTANSLHRMLLAFSEQTKGQKLPENLTDQEMMEIVMSRYEKEVMHPLQNLIGGELARAMLIQIQKLKLDLETAMLELDQILKANEINFAVLAALPAFFISIILLYLVRTWVLQDKGEEGRGRVARIRRRLLLVEVEEWIMQFQVSTEQGMEEDAAWIFGMMICSLDLLCKAVEKNAKETHEWPRLRQDIIKLMKTEVQIDHKLAVISRMGRMYDCLLPYSKQR</sequence>
<proteinExistence type="predicted"/>
<evidence type="ECO:0000256" key="5">
    <source>
        <dbReference type="ARBA" id="ARBA00023136"/>
    </source>
</evidence>
<dbReference type="Proteomes" id="UP000829196">
    <property type="component" value="Unassembled WGS sequence"/>
</dbReference>